<keyword evidence="3" id="KW-0378">Hydrolase</keyword>
<organism evidence="6 7">
    <name type="scientific">Cladosporium halotolerans</name>
    <dbReference type="NCBI Taxonomy" id="1052096"/>
    <lineage>
        <taxon>Eukaryota</taxon>
        <taxon>Fungi</taxon>
        <taxon>Dikarya</taxon>
        <taxon>Ascomycota</taxon>
        <taxon>Pezizomycotina</taxon>
        <taxon>Dothideomycetes</taxon>
        <taxon>Dothideomycetidae</taxon>
        <taxon>Cladosporiales</taxon>
        <taxon>Cladosporiaceae</taxon>
        <taxon>Cladosporium</taxon>
    </lineage>
</organism>
<evidence type="ECO:0000259" key="5">
    <source>
        <dbReference type="PROSITE" id="PS50600"/>
    </source>
</evidence>
<dbReference type="GO" id="GO:0008234">
    <property type="term" value="F:cysteine-type peptidase activity"/>
    <property type="evidence" value="ECO:0007669"/>
    <property type="project" value="InterPro"/>
</dbReference>
<evidence type="ECO:0000313" key="6">
    <source>
        <dbReference type="EMBL" id="KAL1582007.1"/>
    </source>
</evidence>
<evidence type="ECO:0000256" key="2">
    <source>
        <dbReference type="ARBA" id="ARBA00022670"/>
    </source>
</evidence>
<feature type="region of interest" description="Disordered" evidence="4">
    <location>
        <begin position="1"/>
        <end position="38"/>
    </location>
</feature>
<dbReference type="RefSeq" id="XP_069225114.1">
    <property type="nucleotide sequence ID" value="XM_069377914.1"/>
</dbReference>
<evidence type="ECO:0000256" key="3">
    <source>
        <dbReference type="ARBA" id="ARBA00022801"/>
    </source>
</evidence>
<name>A0AB34KE10_9PEZI</name>
<evidence type="ECO:0000256" key="1">
    <source>
        <dbReference type="ARBA" id="ARBA00005234"/>
    </source>
</evidence>
<evidence type="ECO:0000313" key="7">
    <source>
        <dbReference type="Proteomes" id="UP000803884"/>
    </source>
</evidence>
<dbReference type="InterPro" id="IPR038765">
    <property type="entry name" value="Papain-like_cys_pep_sf"/>
</dbReference>
<keyword evidence="7" id="KW-1185">Reference proteome</keyword>
<dbReference type="AlphaFoldDB" id="A0AB34KE10"/>
<protein>
    <recommendedName>
        <fullName evidence="5">Ubiquitin-like protease family profile domain-containing protein</fullName>
    </recommendedName>
</protein>
<comment type="caution">
    <text evidence="6">The sequence shown here is derived from an EMBL/GenBank/DDBJ whole genome shotgun (WGS) entry which is preliminary data.</text>
</comment>
<dbReference type="Pfam" id="PF02902">
    <property type="entry name" value="Peptidase_C48"/>
    <property type="match status" value="1"/>
</dbReference>
<feature type="domain" description="Ubiquitin-like protease family profile" evidence="5">
    <location>
        <begin position="63"/>
        <end position="215"/>
    </location>
</feature>
<dbReference type="InterPro" id="IPR003653">
    <property type="entry name" value="Peptidase_C48_C"/>
</dbReference>
<proteinExistence type="inferred from homology"/>
<dbReference type="EMBL" id="JAAQHG020000081">
    <property type="protein sequence ID" value="KAL1582007.1"/>
    <property type="molecule type" value="Genomic_DNA"/>
</dbReference>
<dbReference type="GeneID" id="96010752"/>
<comment type="similarity">
    <text evidence="1">Belongs to the peptidase C48 family.</text>
</comment>
<dbReference type="Gene3D" id="3.40.395.10">
    <property type="entry name" value="Adenoviral Proteinase, Chain A"/>
    <property type="match status" value="1"/>
</dbReference>
<keyword evidence="2" id="KW-0645">Protease</keyword>
<dbReference type="PROSITE" id="PS50600">
    <property type="entry name" value="ULP_PROTEASE"/>
    <property type="match status" value="1"/>
</dbReference>
<evidence type="ECO:0000256" key="4">
    <source>
        <dbReference type="SAM" id="MobiDB-lite"/>
    </source>
</evidence>
<feature type="compositionally biased region" description="Low complexity" evidence="4">
    <location>
        <begin position="1"/>
        <end position="13"/>
    </location>
</feature>
<sequence length="433" mass="48491">MSSRSSVVDPSTSQKTPSEQDVHTTPLKRKREKQELGQDHVVDKSITIRDQGASAKQLYFIDDQSMDRAYSLLAQNEWINDDCVNSLLEIFNPDPSVWHVFSTLTNTQIEQSDSSSSKKDAANLPKKLMIPLHLSSVSHWVLAAYDMARRRCIVYDPMANRKYIEHTLKVVHVLLKKHGLWQGERTTEVDHFPPSMRQTDGNNCGVFVIAAALSLFNDTPIQSFTPDLWRDLLAAYFCTKDEPPRESISPRFTDIVKSAELDQDDGSSTDKATRDVKFITEASSRASAYAEEARLLMKITDTRLERLKMQEEGRERLLKLVAWYAQKPDCVNDLTNGIIAASRERDGRQLRAMPRLVKGGVRQLTALRNHCSSMVDKCTVVETKLKQKRDQALKKALGAYLDLGSKLADLESARDVGNTGACHGSGIAAAQAP</sequence>
<dbReference type="SUPFAM" id="SSF54001">
    <property type="entry name" value="Cysteine proteinases"/>
    <property type="match status" value="1"/>
</dbReference>
<gene>
    <name evidence="6" type="ORF">WHR41_09310</name>
</gene>
<accession>A0AB34KE10</accession>
<reference evidence="6 7" key="1">
    <citation type="journal article" date="2020" name="Microbiol. Resour. Announc.">
        <title>Draft Genome Sequence of a Cladosporium Species Isolated from the Mesophotic Ascidian Didemnum maculosum.</title>
        <authorList>
            <person name="Gioti A."/>
            <person name="Siaperas R."/>
            <person name="Nikolaivits E."/>
            <person name="Le Goff G."/>
            <person name="Ouazzani J."/>
            <person name="Kotoulas G."/>
            <person name="Topakas E."/>
        </authorList>
    </citation>
    <scope>NUCLEOTIDE SEQUENCE [LARGE SCALE GENOMIC DNA]</scope>
    <source>
        <strain evidence="6 7">TM138-S3</strain>
    </source>
</reference>
<dbReference type="Proteomes" id="UP000803884">
    <property type="component" value="Unassembled WGS sequence"/>
</dbReference>
<dbReference type="GO" id="GO:0006508">
    <property type="term" value="P:proteolysis"/>
    <property type="evidence" value="ECO:0007669"/>
    <property type="project" value="UniProtKB-KW"/>
</dbReference>
<dbReference type="GO" id="GO:0019783">
    <property type="term" value="F:ubiquitin-like protein peptidase activity"/>
    <property type="evidence" value="ECO:0007669"/>
    <property type="project" value="UniProtKB-ARBA"/>
</dbReference>